<dbReference type="NCBIfam" id="TIGR01409">
    <property type="entry name" value="TAT_signal_seq"/>
    <property type="match status" value="1"/>
</dbReference>
<dbReference type="AlphaFoldDB" id="A0A0F8YLZ1"/>
<feature type="non-terminal residue" evidence="2">
    <location>
        <position position="1"/>
    </location>
</feature>
<dbReference type="InterPro" id="IPR019546">
    <property type="entry name" value="TAT_signal_bac_arc"/>
</dbReference>
<accession>A0A0F8YLZ1</accession>
<dbReference type="Pfam" id="PF01261">
    <property type="entry name" value="AP_endonuc_2"/>
    <property type="match status" value="1"/>
</dbReference>
<evidence type="ECO:0000259" key="1">
    <source>
        <dbReference type="Pfam" id="PF01261"/>
    </source>
</evidence>
<dbReference type="InterPro" id="IPR006311">
    <property type="entry name" value="TAT_signal"/>
</dbReference>
<protein>
    <recommendedName>
        <fullName evidence="1">Xylose isomerase-like TIM barrel domain-containing protein</fullName>
    </recommendedName>
</protein>
<name>A0A0F8YLZ1_9ZZZZ</name>
<proteinExistence type="predicted"/>
<dbReference type="InterPro" id="IPR050312">
    <property type="entry name" value="IolE/XylAMocC-like"/>
</dbReference>
<dbReference type="InterPro" id="IPR013022">
    <property type="entry name" value="Xyl_isomerase-like_TIM-brl"/>
</dbReference>
<dbReference type="EMBL" id="LAZR01068716">
    <property type="protein sequence ID" value="KKK49116.1"/>
    <property type="molecule type" value="Genomic_DNA"/>
</dbReference>
<organism evidence="2">
    <name type="scientific">marine sediment metagenome</name>
    <dbReference type="NCBI Taxonomy" id="412755"/>
    <lineage>
        <taxon>unclassified sequences</taxon>
        <taxon>metagenomes</taxon>
        <taxon>ecological metagenomes</taxon>
    </lineage>
</organism>
<dbReference type="Gene3D" id="3.20.20.150">
    <property type="entry name" value="Divalent-metal-dependent TIM barrel enzymes"/>
    <property type="match status" value="1"/>
</dbReference>
<gene>
    <name evidence="2" type="ORF">LCGC14_3138310</name>
</gene>
<reference evidence="2" key="1">
    <citation type="journal article" date="2015" name="Nature">
        <title>Complex archaea that bridge the gap between prokaryotes and eukaryotes.</title>
        <authorList>
            <person name="Spang A."/>
            <person name="Saw J.H."/>
            <person name="Jorgensen S.L."/>
            <person name="Zaremba-Niedzwiedzka K."/>
            <person name="Martijn J."/>
            <person name="Lind A.E."/>
            <person name="van Eijk R."/>
            <person name="Schleper C."/>
            <person name="Guy L."/>
            <person name="Ettema T.J."/>
        </authorList>
    </citation>
    <scope>NUCLEOTIDE SEQUENCE</scope>
</reference>
<dbReference type="InterPro" id="IPR036237">
    <property type="entry name" value="Xyl_isomerase-like_sf"/>
</dbReference>
<dbReference type="SUPFAM" id="SSF51658">
    <property type="entry name" value="Xylose isomerase-like"/>
    <property type="match status" value="1"/>
</dbReference>
<dbReference type="PROSITE" id="PS51318">
    <property type="entry name" value="TAT"/>
    <property type="match status" value="1"/>
</dbReference>
<sequence>IMTNTSRRDFLKRSISLGAAAMTAGPLADTMALADTMTLAADKPGSKMKLGLVTYLWGQDWDLPSLIAACEKSGVLGVELRTTHKHGVEPSLTAKERKQVKQRFDDSPVVHVGPGSNERFDQIDPAALRKAIETTKAFVRLSHDTGGSGVKVKPNDLHQGVDPKQTIEQIGTALNELGRFAGDYGQQIRLEVHGSCSPLPIIKQIMDVADDPNVGVCWNCNDGELKGEGLEYHFDLVKDRFGATAHVRELNEGNYPYRDLVKLFVEMDYDGWILLECRTKPADRIAALIQQREIFERMTAKAQG</sequence>
<feature type="domain" description="Xylose isomerase-like TIM barrel" evidence="1">
    <location>
        <begin position="67"/>
        <end position="285"/>
    </location>
</feature>
<evidence type="ECO:0000313" key="2">
    <source>
        <dbReference type="EMBL" id="KKK49116.1"/>
    </source>
</evidence>
<dbReference type="PANTHER" id="PTHR12110">
    <property type="entry name" value="HYDROXYPYRUVATE ISOMERASE"/>
    <property type="match status" value="1"/>
</dbReference>
<comment type="caution">
    <text evidence="2">The sequence shown here is derived from an EMBL/GenBank/DDBJ whole genome shotgun (WGS) entry which is preliminary data.</text>
</comment>